<reference evidence="1" key="1">
    <citation type="submission" date="2023-03" db="EMBL/GenBank/DDBJ databases">
        <authorList>
            <person name="Shen W."/>
            <person name="Cai J."/>
        </authorList>
    </citation>
    <scope>NUCLEOTIDE SEQUENCE</scope>
    <source>
        <strain evidence="1">Y15</strain>
    </source>
</reference>
<evidence type="ECO:0000313" key="1">
    <source>
        <dbReference type="EMBL" id="MDT2546386.1"/>
    </source>
</evidence>
<organism evidence="1 2">
    <name type="scientific">Enterococcus raffinosus</name>
    <dbReference type="NCBI Taxonomy" id="71452"/>
    <lineage>
        <taxon>Bacteria</taxon>
        <taxon>Bacillati</taxon>
        <taxon>Bacillota</taxon>
        <taxon>Bacilli</taxon>
        <taxon>Lactobacillales</taxon>
        <taxon>Enterococcaceae</taxon>
        <taxon>Enterococcus</taxon>
    </lineage>
</organism>
<dbReference type="EMBL" id="JARPXL010000029">
    <property type="protein sequence ID" value="MDT2546386.1"/>
    <property type="molecule type" value="Genomic_DNA"/>
</dbReference>
<dbReference type="AlphaFoldDB" id="A0AAW8TF14"/>
<protein>
    <submittedName>
        <fullName evidence="1">Uncharacterized protein</fullName>
    </submittedName>
</protein>
<comment type="caution">
    <text evidence="1">The sequence shown here is derived from an EMBL/GenBank/DDBJ whole genome shotgun (WGS) entry which is preliminary data.</text>
</comment>
<sequence length="80" mass="9453">MVVSLKSFNELNSSYSKNLRVLPFHEEPFKSHFSNYLNSMIENKDKNEEFIKKVISDFLSKIFLDYEINVSNKGKMYLGH</sequence>
<accession>A0AAW8TF14</accession>
<dbReference type="Proteomes" id="UP001254770">
    <property type="component" value="Unassembled WGS sequence"/>
</dbReference>
<evidence type="ECO:0000313" key="2">
    <source>
        <dbReference type="Proteomes" id="UP001254770"/>
    </source>
</evidence>
<proteinExistence type="predicted"/>
<gene>
    <name evidence="1" type="ORF">P7D69_18735</name>
</gene>
<dbReference type="RefSeq" id="WP_104889219.1">
    <property type="nucleotide sequence ID" value="NZ_JARPXL010000029.1"/>
</dbReference>
<name>A0AAW8TF14_9ENTE</name>